<evidence type="ECO:0000259" key="6">
    <source>
        <dbReference type="PROSITE" id="PS50178"/>
    </source>
</evidence>
<dbReference type="InterPro" id="IPR000306">
    <property type="entry name" value="Znf_FYVE"/>
</dbReference>
<dbReference type="EMBL" id="JACAZH010000006">
    <property type="protein sequence ID" value="KAF7366860.1"/>
    <property type="molecule type" value="Genomic_DNA"/>
</dbReference>
<proteinExistence type="predicted"/>
<dbReference type="Pfam" id="PF01363">
    <property type="entry name" value="FYVE"/>
    <property type="match status" value="1"/>
</dbReference>
<feature type="region of interest" description="Disordered" evidence="5">
    <location>
        <begin position="157"/>
        <end position="211"/>
    </location>
</feature>
<dbReference type="InterPro" id="IPR011011">
    <property type="entry name" value="Znf_FYVE_PHD"/>
</dbReference>
<evidence type="ECO:0000256" key="2">
    <source>
        <dbReference type="ARBA" id="ARBA00022771"/>
    </source>
</evidence>
<dbReference type="InterPro" id="IPR013083">
    <property type="entry name" value="Znf_RING/FYVE/PHD"/>
</dbReference>
<evidence type="ECO:0000256" key="5">
    <source>
        <dbReference type="SAM" id="MobiDB-lite"/>
    </source>
</evidence>
<dbReference type="Proteomes" id="UP000623467">
    <property type="component" value="Unassembled WGS sequence"/>
</dbReference>
<dbReference type="PROSITE" id="PS50178">
    <property type="entry name" value="ZF_FYVE"/>
    <property type="match status" value="1"/>
</dbReference>
<keyword evidence="3" id="KW-0862">Zinc</keyword>
<dbReference type="AlphaFoldDB" id="A0A8H6YZY8"/>
<organism evidence="7 8">
    <name type="scientific">Mycena sanguinolenta</name>
    <dbReference type="NCBI Taxonomy" id="230812"/>
    <lineage>
        <taxon>Eukaryota</taxon>
        <taxon>Fungi</taxon>
        <taxon>Dikarya</taxon>
        <taxon>Basidiomycota</taxon>
        <taxon>Agaricomycotina</taxon>
        <taxon>Agaricomycetes</taxon>
        <taxon>Agaricomycetidae</taxon>
        <taxon>Agaricales</taxon>
        <taxon>Marasmiineae</taxon>
        <taxon>Mycenaceae</taxon>
        <taxon>Mycena</taxon>
    </lineage>
</organism>
<keyword evidence="1" id="KW-0479">Metal-binding</keyword>
<feature type="domain" description="FYVE-type" evidence="6">
    <location>
        <begin position="78"/>
        <end position="150"/>
    </location>
</feature>
<dbReference type="PANTHER" id="PTHR23164">
    <property type="entry name" value="EARLY ENDOSOME ANTIGEN 1"/>
    <property type="match status" value="1"/>
</dbReference>
<dbReference type="GO" id="GO:0008270">
    <property type="term" value="F:zinc ion binding"/>
    <property type="evidence" value="ECO:0007669"/>
    <property type="project" value="UniProtKB-KW"/>
</dbReference>
<sequence>MSRSDFRSFRSSRRSRSSSSGKSNHSSTPSTGSLPDLYPQPNERSDLSPRPNEHLAVLLPKHLWKPDSAALNCDNFYCSTSFSLFERRHHCRKCGGVFCGPCSTRSTSLLDASALPFLHPPRGTPLAAFESPDSPIVTARVCDDCYDRIHGIRSPTRRAAPLSRANSLPAGGTSLSRAGSRFRTRQSSPLPLRAPPPLPAEEQTANFTRTH</sequence>
<protein>
    <submittedName>
        <fullName evidence="7">Isoform b</fullName>
    </submittedName>
</protein>
<evidence type="ECO:0000256" key="4">
    <source>
        <dbReference type="PROSITE-ProRule" id="PRU00091"/>
    </source>
</evidence>
<evidence type="ECO:0000313" key="7">
    <source>
        <dbReference type="EMBL" id="KAF7366860.1"/>
    </source>
</evidence>
<feature type="compositionally biased region" description="Low complexity" evidence="5">
    <location>
        <begin position="17"/>
        <end position="30"/>
    </location>
</feature>
<evidence type="ECO:0000313" key="8">
    <source>
        <dbReference type="Proteomes" id="UP000623467"/>
    </source>
</evidence>
<keyword evidence="8" id="KW-1185">Reference proteome</keyword>
<evidence type="ECO:0000256" key="3">
    <source>
        <dbReference type="ARBA" id="ARBA00022833"/>
    </source>
</evidence>
<feature type="region of interest" description="Disordered" evidence="5">
    <location>
        <begin position="1"/>
        <end position="50"/>
    </location>
</feature>
<name>A0A8H6YZY8_9AGAR</name>
<dbReference type="OrthoDB" id="660555at2759"/>
<dbReference type="PANTHER" id="PTHR23164:SF30">
    <property type="entry name" value="EARLY ENDOSOME ANTIGEN 1"/>
    <property type="match status" value="1"/>
</dbReference>
<comment type="caution">
    <text evidence="7">The sequence shown here is derived from an EMBL/GenBank/DDBJ whole genome shotgun (WGS) entry which is preliminary data.</text>
</comment>
<gene>
    <name evidence="7" type="ORF">MSAN_00944600</name>
</gene>
<dbReference type="InterPro" id="IPR017455">
    <property type="entry name" value="Znf_FYVE-rel"/>
</dbReference>
<reference evidence="7" key="1">
    <citation type="submission" date="2020-05" db="EMBL/GenBank/DDBJ databases">
        <title>Mycena genomes resolve the evolution of fungal bioluminescence.</title>
        <authorList>
            <person name="Tsai I.J."/>
        </authorList>
    </citation>
    <scope>NUCLEOTIDE SEQUENCE</scope>
    <source>
        <strain evidence="7">160909Yilan</strain>
    </source>
</reference>
<keyword evidence="2 4" id="KW-0863">Zinc-finger</keyword>
<evidence type="ECO:0000256" key="1">
    <source>
        <dbReference type="ARBA" id="ARBA00022723"/>
    </source>
</evidence>
<dbReference type="SMART" id="SM00064">
    <property type="entry name" value="FYVE"/>
    <property type="match status" value="1"/>
</dbReference>
<dbReference type="Gene3D" id="3.30.40.10">
    <property type="entry name" value="Zinc/RING finger domain, C3HC4 (zinc finger)"/>
    <property type="match status" value="1"/>
</dbReference>
<accession>A0A8H6YZY8</accession>
<dbReference type="SUPFAM" id="SSF57903">
    <property type="entry name" value="FYVE/PHD zinc finger"/>
    <property type="match status" value="1"/>
</dbReference>